<dbReference type="GO" id="GO:0004519">
    <property type="term" value="F:endonuclease activity"/>
    <property type="evidence" value="ECO:0007669"/>
    <property type="project" value="TreeGrafter"/>
</dbReference>
<evidence type="ECO:0000259" key="4">
    <source>
        <dbReference type="SMART" id="SM00892"/>
    </source>
</evidence>
<dbReference type="AlphaFoldDB" id="A0A6N8JJV1"/>
<evidence type="ECO:0000256" key="2">
    <source>
        <dbReference type="PIRSR" id="PIRSR640255-2"/>
    </source>
</evidence>
<proteinExistence type="predicted"/>
<dbReference type="OrthoDB" id="9770276at2"/>
<dbReference type="SUPFAM" id="SSF54060">
    <property type="entry name" value="His-Me finger endonucleases"/>
    <property type="match status" value="1"/>
</dbReference>
<feature type="active site" description="Proton acceptor" evidence="1">
    <location>
        <position position="110"/>
    </location>
</feature>
<evidence type="ECO:0008006" key="7">
    <source>
        <dbReference type="Google" id="ProtNLM"/>
    </source>
</evidence>
<dbReference type="SMART" id="SM00477">
    <property type="entry name" value="NUC"/>
    <property type="match status" value="1"/>
</dbReference>
<dbReference type="GO" id="GO:0046872">
    <property type="term" value="F:metal ion binding"/>
    <property type="evidence" value="ECO:0007669"/>
    <property type="project" value="UniProtKB-KW"/>
</dbReference>
<dbReference type="Proteomes" id="UP000468388">
    <property type="component" value="Unassembled WGS sequence"/>
</dbReference>
<dbReference type="SMART" id="SM00892">
    <property type="entry name" value="Endonuclease_NS"/>
    <property type="match status" value="1"/>
</dbReference>
<keyword evidence="2" id="KW-0479">Metal-binding</keyword>
<feature type="domain" description="DNA/RNA non-specific endonuclease/pyrophosphatase/phosphodiesterase" evidence="4">
    <location>
        <begin position="46"/>
        <end position="280"/>
    </location>
</feature>
<dbReference type="GO" id="GO:0003676">
    <property type="term" value="F:nucleic acid binding"/>
    <property type="evidence" value="ECO:0007669"/>
    <property type="project" value="InterPro"/>
</dbReference>
<keyword evidence="6" id="KW-1185">Reference proteome</keyword>
<name>A0A6N8JJV1_9BACT</name>
<dbReference type="InterPro" id="IPR044929">
    <property type="entry name" value="DNA/RNA_non-sp_Endonuclease_sf"/>
</dbReference>
<evidence type="ECO:0000259" key="3">
    <source>
        <dbReference type="SMART" id="SM00477"/>
    </source>
</evidence>
<dbReference type="EMBL" id="WRXO01000012">
    <property type="protein sequence ID" value="MVT44656.1"/>
    <property type="molecule type" value="Genomic_DNA"/>
</dbReference>
<dbReference type="InterPro" id="IPR020821">
    <property type="entry name" value="ENPP1-3/EXOG-like_nuc-like"/>
</dbReference>
<dbReference type="RefSeq" id="WP_157303443.1">
    <property type="nucleotide sequence ID" value="NZ_BAAAZB010000018.1"/>
</dbReference>
<dbReference type="InterPro" id="IPR044925">
    <property type="entry name" value="His-Me_finger_sf"/>
</dbReference>
<sequence>MSDKYELYLGYNANFLTPDTIDLPQLSDKQQQDMAPVVNTTDQVARYMNYSLIISKKRRFPYFTASNIDGIKFKKVVRDDHWRKDDRISPDHQWGNELYKVPGSDFDKGHMTKREDTQWGDTIALAQLAADSTFHYTNAVPQHAMLNQRVWRSLEDYILHTETVDNGLAINVFTGPVLDKKDPIFISPVKGENVPIPYLFWKIVYFRKSDTKLYRVGFLMSQYSLLWDNGIVKEPLLEAKRSVEDDNLFMQFKDADTYQVSVSTIEKLSKLTFPHAVEPFTDDRKISLILKEVDVEKLTRESSSPIVQLGFSIVGLEL</sequence>
<feature type="binding site" evidence="2">
    <location>
        <position position="147"/>
    </location>
    <ligand>
        <name>Mg(2+)</name>
        <dbReference type="ChEBI" id="CHEBI:18420"/>
        <note>catalytic</note>
    </ligand>
</feature>
<protein>
    <recommendedName>
        <fullName evidence="7">DNA/RNA non-specific endonuclease</fullName>
    </recommendedName>
</protein>
<dbReference type="GO" id="GO:0016787">
    <property type="term" value="F:hydrolase activity"/>
    <property type="evidence" value="ECO:0007669"/>
    <property type="project" value="InterPro"/>
</dbReference>
<dbReference type="Gene3D" id="3.40.570.10">
    <property type="entry name" value="Extracellular Endonuclease, subunit A"/>
    <property type="match status" value="1"/>
</dbReference>
<organism evidence="5 6">
    <name type="scientific">Chitinophaga oryziterrae</name>
    <dbReference type="NCBI Taxonomy" id="1031224"/>
    <lineage>
        <taxon>Bacteria</taxon>
        <taxon>Pseudomonadati</taxon>
        <taxon>Bacteroidota</taxon>
        <taxon>Chitinophagia</taxon>
        <taxon>Chitinophagales</taxon>
        <taxon>Chitinophagaceae</taxon>
        <taxon>Chitinophaga</taxon>
    </lineage>
</organism>
<comment type="caution">
    <text evidence="5">The sequence shown here is derived from an EMBL/GenBank/DDBJ whole genome shotgun (WGS) entry which is preliminary data.</text>
</comment>
<gene>
    <name evidence="5" type="ORF">GO495_28950</name>
</gene>
<dbReference type="InterPro" id="IPR001604">
    <property type="entry name" value="Endo_G_ENPP1-like_dom"/>
</dbReference>
<dbReference type="PANTHER" id="PTHR13966:SF5">
    <property type="entry name" value="ENDONUCLEASE G, MITOCHONDRIAL"/>
    <property type="match status" value="1"/>
</dbReference>
<evidence type="ECO:0000313" key="6">
    <source>
        <dbReference type="Proteomes" id="UP000468388"/>
    </source>
</evidence>
<dbReference type="Pfam" id="PF01223">
    <property type="entry name" value="Endonuclease_NS"/>
    <property type="match status" value="1"/>
</dbReference>
<dbReference type="PANTHER" id="PTHR13966">
    <property type="entry name" value="ENDONUCLEASE RELATED"/>
    <property type="match status" value="1"/>
</dbReference>
<reference evidence="5 6" key="1">
    <citation type="submission" date="2019-12" db="EMBL/GenBank/DDBJ databases">
        <title>The draft genomic sequence of strain Chitinophaga oryziterrae JCM 16595.</title>
        <authorList>
            <person name="Zhang X."/>
        </authorList>
    </citation>
    <scope>NUCLEOTIDE SEQUENCE [LARGE SCALE GENOMIC DNA]</scope>
    <source>
        <strain evidence="5 6">JCM 16595</strain>
    </source>
</reference>
<dbReference type="InterPro" id="IPR040255">
    <property type="entry name" value="Non-specific_endonuclease"/>
</dbReference>
<accession>A0A6N8JJV1</accession>
<evidence type="ECO:0000256" key="1">
    <source>
        <dbReference type="PIRSR" id="PIRSR640255-1"/>
    </source>
</evidence>
<feature type="domain" description="ENPP1-3/EXOG-like endonuclease/phosphodiesterase" evidence="3">
    <location>
        <begin position="47"/>
        <end position="280"/>
    </location>
</feature>
<evidence type="ECO:0000313" key="5">
    <source>
        <dbReference type="EMBL" id="MVT44656.1"/>
    </source>
</evidence>